<dbReference type="STRING" id="984486.A0A1E3QQS6"/>
<dbReference type="GO" id="GO:0061630">
    <property type="term" value="F:ubiquitin protein ligase activity"/>
    <property type="evidence" value="ECO:0007669"/>
    <property type="project" value="TreeGrafter"/>
</dbReference>
<feature type="transmembrane region" description="Helical" evidence="1">
    <location>
        <begin position="285"/>
        <end position="305"/>
    </location>
</feature>
<sequence>MSLADRMSLAEDYLAHLHTRSEVHTPKDTVRHLWLMMNGSANATNVAAASFKSTLSWRLIRVFQEVYSILHQNSQQTLNERPLFGSGPPNPTQLTSGALPGPAAVPEQSSFYGFLYYCISSYAFLCMIMAIVINRTTVFASTRDHRKLPRGSLCVLRILAIVPLIFCLNNLLIALKFYSPGWGRVLQPVTMFDYDGLSYGNSSYMHPFEPLKGMMVPKHDFRPGGPTTDFFWPLYLSICWSQYLEVFISVASSVRVPNTETGLTLFELSLVFQEASLHKYPNTDVLVIILTSLVSQLSIQLLGCWPRVAKEYRLVPSTLIGSSFLVYFGHKFFTKSIFDLPHIIIVAYLPHLIMAVVVVVCGAISLMTCTFTQARFADLSIWNIYNVDDPQAVKMSDDFYTSLANISAMASISAAKLKHVARSQMLTYRSETFIDEMARLAQEGRVGYAHAVDFPLDVIITSTQEKKTSPDPFVDPVEELFSLTETNSSFFNRQFHLIRTLRLFYQLLKSLRSKSAPEFLVKMYPELEEGTGRKDDKRNAYITDDISEEDLAQDYVRLLTLGDFNEVDTSEDFYAWEDLSSDSEVEPGYTTGHIDVSLQTGGVANDSEEDLVNEVISPREVLHLLMNSSDLSEHSDHPAYLKLHLSNRQPNLPLTRSRFNQLVQTSLSDEPFSANGGRDKDAYTLLSVIQEKRQLSDTRKMAEEDEDITLNLSCVVCQSNYRDIIFWPCKCFAICDGCRASLSLRDFDKCVCCRRDVNGFSKVDFKIPTKLLVNAYLEGTLFYVHRPLPSYWVTRLKCLDYVFASWHPFWLQIHSNTVNFDSQRELV</sequence>
<accession>A0A1E3QQS6</accession>
<dbReference type="Gene3D" id="3.30.40.10">
    <property type="entry name" value="Zinc/RING finger domain, C3HC4 (zinc finger)"/>
    <property type="match status" value="1"/>
</dbReference>
<gene>
    <name evidence="2" type="ORF">BABINDRAFT_167286</name>
</gene>
<keyword evidence="3" id="KW-1185">Reference proteome</keyword>
<reference evidence="3" key="1">
    <citation type="submission" date="2016-05" db="EMBL/GenBank/DDBJ databases">
        <title>Comparative genomics of biotechnologically important yeasts.</title>
        <authorList>
            <consortium name="DOE Joint Genome Institute"/>
            <person name="Riley R."/>
            <person name="Haridas S."/>
            <person name="Wolfe K.H."/>
            <person name="Lopes M.R."/>
            <person name="Hittinger C.T."/>
            <person name="Goker M."/>
            <person name="Salamov A."/>
            <person name="Wisecaver J."/>
            <person name="Long T.M."/>
            <person name="Aerts A.L."/>
            <person name="Barry K."/>
            <person name="Choi C."/>
            <person name="Clum A."/>
            <person name="Coughlan A.Y."/>
            <person name="Deshpande S."/>
            <person name="Douglass A.P."/>
            <person name="Hanson S.J."/>
            <person name="Klenk H.-P."/>
            <person name="Labutti K."/>
            <person name="Lapidus A."/>
            <person name="Lindquist E."/>
            <person name="Lipzen A."/>
            <person name="Meier-Kolthoff J.P."/>
            <person name="Ohm R.A."/>
            <person name="Otillar R.P."/>
            <person name="Pangilinan J."/>
            <person name="Peng Y."/>
            <person name="Rokas A."/>
            <person name="Rosa C.A."/>
            <person name="Scheuner C."/>
            <person name="Sibirny A.A."/>
            <person name="Slot J.C."/>
            <person name="Stielow J.B."/>
            <person name="Sun H."/>
            <person name="Kurtzman C.P."/>
            <person name="Blackwell M."/>
            <person name="Grigoriev I.V."/>
            <person name="Jeffries T.W."/>
        </authorList>
    </citation>
    <scope>NUCLEOTIDE SEQUENCE [LARGE SCALE GENOMIC DNA]</scope>
    <source>
        <strain evidence="3">NRRL Y-12698</strain>
    </source>
</reference>
<feature type="transmembrane region" description="Helical" evidence="1">
    <location>
        <begin position="114"/>
        <end position="133"/>
    </location>
</feature>
<feature type="transmembrane region" description="Helical" evidence="1">
    <location>
        <begin position="312"/>
        <end position="330"/>
    </location>
</feature>
<feature type="transmembrane region" description="Helical" evidence="1">
    <location>
        <begin position="342"/>
        <end position="366"/>
    </location>
</feature>
<evidence type="ECO:0008006" key="4">
    <source>
        <dbReference type="Google" id="ProtNLM"/>
    </source>
</evidence>
<evidence type="ECO:0000313" key="2">
    <source>
        <dbReference type="EMBL" id="ODQ79422.1"/>
    </source>
</evidence>
<dbReference type="Proteomes" id="UP000094336">
    <property type="component" value="Unassembled WGS sequence"/>
</dbReference>
<proteinExistence type="predicted"/>
<protein>
    <recommendedName>
        <fullName evidence="4">RING-type domain-containing protein</fullName>
    </recommendedName>
</protein>
<feature type="transmembrane region" description="Helical" evidence="1">
    <location>
        <begin position="154"/>
        <end position="178"/>
    </location>
</feature>
<keyword evidence="1" id="KW-0472">Membrane</keyword>
<dbReference type="InterPro" id="IPR013083">
    <property type="entry name" value="Znf_RING/FYVE/PHD"/>
</dbReference>
<keyword evidence="1" id="KW-1133">Transmembrane helix</keyword>
<evidence type="ECO:0000313" key="3">
    <source>
        <dbReference type="Proteomes" id="UP000094336"/>
    </source>
</evidence>
<dbReference type="OrthoDB" id="66726at2759"/>
<dbReference type="RefSeq" id="XP_018984750.1">
    <property type="nucleotide sequence ID" value="XM_019130501.1"/>
</dbReference>
<dbReference type="PANTHER" id="PTHR22696">
    <property type="entry name" value="E3 UBIQUITIN-PROTEIN LIGASE RNF26"/>
    <property type="match status" value="1"/>
</dbReference>
<dbReference type="GO" id="GO:0016567">
    <property type="term" value="P:protein ubiquitination"/>
    <property type="evidence" value="ECO:0007669"/>
    <property type="project" value="TreeGrafter"/>
</dbReference>
<organism evidence="2 3">
    <name type="scientific">Babjeviella inositovora NRRL Y-12698</name>
    <dbReference type="NCBI Taxonomy" id="984486"/>
    <lineage>
        <taxon>Eukaryota</taxon>
        <taxon>Fungi</taxon>
        <taxon>Dikarya</taxon>
        <taxon>Ascomycota</taxon>
        <taxon>Saccharomycotina</taxon>
        <taxon>Pichiomycetes</taxon>
        <taxon>Serinales incertae sedis</taxon>
        <taxon>Babjeviella</taxon>
    </lineage>
</organism>
<dbReference type="GO" id="GO:0006511">
    <property type="term" value="P:ubiquitin-dependent protein catabolic process"/>
    <property type="evidence" value="ECO:0007669"/>
    <property type="project" value="TreeGrafter"/>
</dbReference>
<keyword evidence="1" id="KW-0812">Transmembrane</keyword>
<dbReference type="GeneID" id="30148354"/>
<name>A0A1E3QQS6_9ASCO</name>
<evidence type="ECO:0000256" key="1">
    <source>
        <dbReference type="SAM" id="Phobius"/>
    </source>
</evidence>
<dbReference type="EMBL" id="KV454432">
    <property type="protein sequence ID" value="ODQ79422.1"/>
    <property type="molecule type" value="Genomic_DNA"/>
</dbReference>
<dbReference type="AlphaFoldDB" id="A0A1E3QQS6"/>
<dbReference type="PANTHER" id="PTHR22696:SF1">
    <property type="entry name" value="E3 UBIQUITIN-PROTEIN LIGASE RNF26"/>
    <property type="match status" value="1"/>
</dbReference>
<dbReference type="Pfam" id="PF13920">
    <property type="entry name" value="zf-C3HC4_3"/>
    <property type="match status" value="1"/>
</dbReference>